<name>U2YKY0_9SPHN</name>
<evidence type="ECO:0000313" key="3">
    <source>
        <dbReference type="Proteomes" id="UP000016568"/>
    </source>
</evidence>
<accession>U2YKY0</accession>
<gene>
    <name evidence="2" type="ORF">NT2_05_01600</name>
</gene>
<keyword evidence="1" id="KW-1133">Transmembrane helix</keyword>
<dbReference type="Proteomes" id="UP000016568">
    <property type="component" value="Unassembled WGS sequence"/>
</dbReference>
<dbReference type="RefSeq" id="WP_021690146.1">
    <property type="nucleotide sequence ID" value="NZ_BASZ01000005.1"/>
</dbReference>
<evidence type="ECO:0000256" key="1">
    <source>
        <dbReference type="SAM" id="Phobius"/>
    </source>
</evidence>
<dbReference type="KEGG" id="ntd:EGO55_12025"/>
<feature type="transmembrane region" description="Helical" evidence="1">
    <location>
        <begin position="123"/>
        <end position="143"/>
    </location>
</feature>
<keyword evidence="1" id="KW-0472">Membrane</keyword>
<proteinExistence type="predicted"/>
<evidence type="ECO:0000313" key="2">
    <source>
        <dbReference type="EMBL" id="GAD49240.1"/>
    </source>
</evidence>
<feature type="transmembrane region" description="Helical" evidence="1">
    <location>
        <begin position="38"/>
        <end position="61"/>
    </location>
</feature>
<organism evidence="2 3">
    <name type="scientific">Caenibius tardaugens NBRC 16725</name>
    <dbReference type="NCBI Taxonomy" id="1219035"/>
    <lineage>
        <taxon>Bacteria</taxon>
        <taxon>Pseudomonadati</taxon>
        <taxon>Pseudomonadota</taxon>
        <taxon>Alphaproteobacteria</taxon>
        <taxon>Sphingomonadales</taxon>
        <taxon>Erythrobacteraceae</taxon>
        <taxon>Caenibius</taxon>
    </lineage>
</organism>
<dbReference type="OrthoDB" id="10015418at2"/>
<dbReference type="eggNOG" id="ENOG5031B8B">
    <property type="taxonomic scope" value="Bacteria"/>
</dbReference>
<keyword evidence="1" id="KW-0812">Transmembrane</keyword>
<dbReference type="AlphaFoldDB" id="U2YKY0"/>
<protein>
    <submittedName>
        <fullName evidence="2">Uncharacterized protein</fullName>
    </submittedName>
</protein>
<dbReference type="EMBL" id="BASZ01000005">
    <property type="protein sequence ID" value="GAD49240.1"/>
    <property type="molecule type" value="Genomic_DNA"/>
</dbReference>
<feature type="transmembrane region" description="Helical" evidence="1">
    <location>
        <begin position="82"/>
        <end position="103"/>
    </location>
</feature>
<keyword evidence="3" id="KW-1185">Reference proteome</keyword>
<comment type="caution">
    <text evidence="2">The sequence shown here is derived from an EMBL/GenBank/DDBJ whole genome shotgun (WGS) entry which is preliminary data.</text>
</comment>
<reference evidence="2 3" key="1">
    <citation type="submission" date="2013-09" db="EMBL/GenBank/DDBJ databases">
        <title>Whole genome shotgun sequence of Novosphingobium tardaugens NBRC 16725.</title>
        <authorList>
            <person name="Isaki S."/>
            <person name="Hosoyama A."/>
            <person name="Tsuchikane K."/>
            <person name="Katsumata H."/>
            <person name="Ando Y."/>
            <person name="Yamazaki S."/>
            <person name="Fujita N."/>
        </authorList>
    </citation>
    <scope>NUCLEOTIDE SEQUENCE [LARGE SCALE GENOMIC DNA]</scope>
    <source>
        <strain evidence="2 3">NBRC 16725</strain>
    </source>
</reference>
<sequence length="144" mass="15263">MMPQPDIWTVGAGLAALALLATLRLSIPATVGMKPGGLAGFLTSPTWLVPLILAMAGTIGLMMTGDISPWPPATQAEFAGKWGMWAGVTGFLLVLVVDLWLLWTPSIVARRFAGKDGPKPIKGLTLFNLLFGAAFIAFLVFVVR</sequence>